<evidence type="ECO:0000313" key="2">
    <source>
        <dbReference type="Proteomes" id="UP000192042"/>
    </source>
</evidence>
<dbReference type="EMBL" id="LT828648">
    <property type="protein sequence ID" value="SLM48075.1"/>
    <property type="molecule type" value="Genomic_DNA"/>
</dbReference>
<reference evidence="1 2" key="1">
    <citation type="submission" date="2017-03" db="EMBL/GenBank/DDBJ databases">
        <authorList>
            <person name="Afonso C.L."/>
            <person name="Miller P.J."/>
            <person name="Scott M.A."/>
            <person name="Spackman E."/>
            <person name="Goraichik I."/>
            <person name="Dimitrov K.M."/>
            <person name="Suarez D.L."/>
            <person name="Swayne D.E."/>
        </authorList>
    </citation>
    <scope>NUCLEOTIDE SEQUENCE [LARGE SCALE GENOMIC DNA]</scope>
    <source>
        <strain evidence="1">Genome sequencing of Nitrospira japonica strain NJ11</strain>
    </source>
</reference>
<gene>
    <name evidence="1" type="ORF">NSJP_1903</name>
</gene>
<dbReference type="KEGG" id="nja:NSJP_1903"/>
<proteinExistence type="predicted"/>
<dbReference type="Proteomes" id="UP000192042">
    <property type="component" value="Chromosome I"/>
</dbReference>
<dbReference type="AlphaFoldDB" id="A0A1W1I515"/>
<organism evidence="1 2">
    <name type="scientific">Nitrospira japonica</name>
    <dbReference type="NCBI Taxonomy" id="1325564"/>
    <lineage>
        <taxon>Bacteria</taxon>
        <taxon>Pseudomonadati</taxon>
        <taxon>Nitrospirota</taxon>
        <taxon>Nitrospiria</taxon>
        <taxon>Nitrospirales</taxon>
        <taxon>Nitrospiraceae</taxon>
        <taxon>Nitrospira</taxon>
    </lineage>
</organism>
<name>A0A1W1I515_9BACT</name>
<keyword evidence="2" id="KW-1185">Reference proteome</keyword>
<protein>
    <submittedName>
        <fullName evidence="1">Uncharacterized protein</fullName>
    </submittedName>
</protein>
<accession>A0A1W1I515</accession>
<dbReference type="STRING" id="1325564.NSJP_1903"/>
<sequence length="83" mass="9201">MTIGIIYSYTPEVLAVVKRMDSCFEDLGHKVETNYKNGINPEAGWVLQVCAMLKKCDVVLRCIIMSTMSNRLIVGSGEVCVKS</sequence>
<evidence type="ECO:0000313" key="1">
    <source>
        <dbReference type="EMBL" id="SLM48075.1"/>
    </source>
</evidence>